<gene>
    <name evidence="2" type="ORF">Tci_887147</name>
</gene>
<organism evidence="2">
    <name type="scientific">Tanacetum cinerariifolium</name>
    <name type="common">Dalmatian daisy</name>
    <name type="synonym">Chrysanthemum cinerariifolium</name>
    <dbReference type="NCBI Taxonomy" id="118510"/>
    <lineage>
        <taxon>Eukaryota</taxon>
        <taxon>Viridiplantae</taxon>
        <taxon>Streptophyta</taxon>
        <taxon>Embryophyta</taxon>
        <taxon>Tracheophyta</taxon>
        <taxon>Spermatophyta</taxon>
        <taxon>Magnoliopsida</taxon>
        <taxon>eudicotyledons</taxon>
        <taxon>Gunneridae</taxon>
        <taxon>Pentapetalae</taxon>
        <taxon>asterids</taxon>
        <taxon>campanulids</taxon>
        <taxon>Asterales</taxon>
        <taxon>Asteraceae</taxon>
        <taxon>Asteroideae</taxon>
        <taxon>Anthemideae</taxon>
        <taxon>Anthemidinae</taxon>
        <taxon>Tanacetum</taxon>
    </lineage>
</organism>
<proteinExistence type="predicted"/>
<evidence type="ECO:0000313" key="2">
    <source>
        <dbReference type="EMBL" id="GFD15178.1"/>
    </source>
</evidence>
<dbReference type="EMBL" id="BKCJ011284585">
    <property type="protein sequence ID" value="GFD15178.1"/>
    <property type="molecule type" value="Genomic_DNA"/>
</dbReference>
<feature type="non-terminal residue" evidence="2">
    <location>
        <position position="1"/>
    </location>
</feature>
<comment type="caution">
    <text evidence="2">The sequence shown here is derived from an EMBL/GenBank/DDBJ whole genome shotgun (WGS) entry which is preliminary data.</text>
</comment>
<feature type="compositionally biased region" description="Basic and acidic residues" evidence="1">
    <location>
        <begin position="80"/>
        <end position="89"/>
    </location>
</feature>
<name>A0A699U1I6_TANCI</name>
<feature type="compositionally biased region" description="Low complexity" evidence="1">
    <location>
        <begin position="41"/>
        <end position="53"/>
    </location>
</feature>
<accession>A0A699U1I6</accession>
<protein>
    <submittedName>
        <fullName evidence="2">Uncharacterized protein</fullName>
    </submittedName>
</protein>
<feature type="region of interest" description="Disordered" evidence="1">
    <location>
        <begin position="65"/>
        <end position="89"/>
    </location>
</feature>
<feature type="region of interest" description="Disordered" evidence="1">
    <location>
        <begin position="1"/>
        <end position="53"/>
    </location>
</feature>
<evidence type="ECO:0000256" key="1">
    <source>
        <dbReference type="SAM" id="MobiDB-lite"/>
    </source>
</evidence>
<reference evidence="2" key="1">
    <citation type="journal article" date="2019" name="Sci. Rep.">
        <title>Draft genome of Tanacetum cinerariifolium, the natural source of mosquito coil.</title>
        <authorList>
            <person name="Yamashiro T."/>
            <person name="Shiraishi A."/>
            <person name="Satake H."/>
            <person name="Nakayama K."/>
        </authorList>
    </citation>
    <scope>NUCLEOTIDE SEQUENCE</scope>
</reference>
<dbReference type="AlphaFoldDB" id="A0A699U1I6"/>
<sequence length="89" mass="9241">GAGRRLGHQADENPLGHVQHPCPPHLAKPGAEPVAARLPRIRGGARADPPARAPAQCALLAPAGPSHARLAHPAPSLEARLGRCVERSR</sequence>